<comment type="cofactor">
    <cofactor evidence="6">
        <name>FMN</name>
        <dbReference type="ChEBI" id="CHEBI:58210"/>
    </cofactor>
    <text evidence="6">Binds 1 FMN per subunit.</text>
</comment>
<dbReference type="EC" id="1.6.5.-" evidence="6"/>
<feature type="domain" description="Flavodoxin-like fold" evidence="7">
    <location>
        <begin position="9"/>
        <end position="201"/>
    </location>
</feature>
<protein>
    <recommendedName>
        <fullName evidence="6">FMN dependent NADH:quinone oxidoreductase</fullName>
        <ecNumber evidence="6">1.6.5.-</ecNumber>
    </recommendedName>
    <alternativeName>
        <fullName evidence="6">Azo-dye reductase</fullName>
    </alternativeName>
    <alternativeName>
        <fullName evidence="6">FMN-dependent NADH-azo compound oxidoreductase</fullName>
    </alternativeName>
    <alternativeName>
        <fullName evidence="6">FMN-dependent NADH-azoreductase</fullName>
        <ecNumber evidence="6">1.7.1.17</ecNumber>
    </alternativeName>
</protein>
<keyword evidence="4 6" id="KW-0520">NAD</keyword>
<comment type="caution">
    <text evidence="6">Lacks conserved residue(s) required for the propagation of feature annotation.</text>
</comment>
<dbReference type="GO" id="GO:0016655">
    <property type="term" value="F:oxidoreductase activity, acting on NAD(P)H, quinone or similar compound as acceptor"/>
    <property type="evidence" value="ECO:0007669"/>
    <property type="project" value="InterPro"/>
</dbReference>
<dbReference type="Gene3D" id="3.40.50.360">
    <property type="match status" value="1"/>
</dbReference>
<comment type="function">
    <text evidence="6">Also exhibits azoreductase activity. Catalyzes the reductive cleavage of the azo bond in aromatic azo compounds to the corresponding amines.</text>
</comment>
<comment type="function">
    <text evidence="6">Quinone reductase that provides resistance to thiol-specific stress caused by electrophilic quinones.</text>
</comment>
<keyword evidence="1 6" id="KW-0285">Flavoprotein</keyword>
<comment type="caution">
    <text evidence="8">The sequence shown here is derived from an EMBL/GenBank/DDBJ whole genome shotgun (WGS) entry which is preliminary data.</text>
</comment>
<evidence type="ECO:0000256" key="6">
    <source>
        <dbReference type="HAMAP-Rule" id="MF_01216"/>
    </source>
</evidence>
<name>A0A2S7UTH9_9GAMM</name>
<evidence type="ECO:0000256" key="2">
    <source>
        <dbReference type="ARBA" id="ARBA00022643"/>
    </source>
</evidence>
<accession>A0A2S7UTH9</accession>
<dbReference type="SUPFAM" id="SSF52218">
    <property type="entry name" value="Flavoproteins"/>
    <property type="match status" value="1"/>
</dbReference>
<comment type="catalytic activity">
    <reaction evidence="5">
        <text>N,N-dimethyl-1,4-phenylenediamine + anthranilate + 2 NAD(+) = 2-(4-dimethylaminophenyl)diazenylbenzoate + 2 NADH + 2 H(+)</text>
        <dbReference type="Rhea" id="RHEA:55872"/>
        <dbReference type="ChEBI" id="CHEBI:15378"/>
        <dbReference type="ChEBI" id="CHEBI:15783"/>
        <dbReference type="ChEBI" id="CHEBI:16567"/>
        <dbReference type="ChEBI" id="CHEBI:57540"/>
        <dbReference type="ChEBI" id="CHEBI:57945"/>
        <dbReference type="ChEBI" id="CHEBI:71579"/>
        <dbReference type="EC" id="1.7.1.17"/>
    </reaction>
    <physiologicalReaction direction="right-to-left" evidence="5">
        <dbReference type="Rhea" id="RHEA:55874"/>
    </physiologicalReaction>
</comment>
<dbReference type="PANTHER" id="PTHR43741:SF2">
    <property type="entry name" value="FMN-DEPENDENT NADH:QUINONE OXIDOREDUCTASE"/>
    <property type="match status" value="1"/>
</dbReference>
<evidence type="ECO:0000256" key="4">
    <source>
        <dbReference type="ARBA" id="ARBA00023027"/>
    </source>
</evidence>
<evidence type="ECO:0000256" key="3">
    <source>
        <dbReference type="ARBA" id="ARBA00023002"/>
    </source>
</evidence>
<dbReference type="InterPro" id="IPR029039">
    <property type="entry name" value="Flavoprotein-like_sf"/>
</dbReference>
<dbReference type="GO" id="GO:0016652">
    <property type="term" value="F:oxidoreductase activity, acting on NAD(P)H as acceptor"/>
    <property type="evidence" value="ECO:0007669"/>
    <property type="project" value="UniProtKB-UniRule"/>
</dbReference>
<feature type="binding site" evidence="6">
    <location>
        <begin position="103"/>
        <end position="106"/>
    </location>
    <ligand>
        <name>FMN</name>
        <dbReference type="ChEBI" id="CHEBI:58210"/>
    </ligand>
</feature>
<keyword evidence="9" id="KW-1185">Reference proteome</keyword>
<organism evidence="8 9">
    <name type="scientific">Psychrosphaera saromensis</name>
    <dbReference type="NCBI Taxonomy" id="716813"/>
    <lineage>
        <taxon>Bacteria</taxon>
        <taxon>Pseudomonadati</taxon>
        <taxon>Pseudomonadota</taxon>
        <taxon>Gammaproteobacteria</taxon>
        <taxon>Alteromonadales</taxon>
        <taxon>Pseudoalteromonadaceae</taxon>
        <taxon>Psychrosphaera</taxon>
    </lineage>
</organism>
<comment type="catalytic activity">
    <reaction evidence="6">
        <text>2 a quinone + NADH + H(+) = 2 a 1,4-benzosemiquinone + NAD(+)</text>
        <dbReference type="Rhea" id="RHEA:65952"/>
        <dbReference type="ChEBI" id="CHEBI:15378"/>
        <dbReference type="ChEBI" id="CHEBI:57540"/>
        <dbReference type="ChEBI" id="CHEBI:57945"/>
        <dbReference type="ChEBI" id="CHEBI:132124"/>
        <dbReference type="ChEBI" id="CHEBI:134225"/>
    </reaction>
</comment>
<dbReference type="PANTHER" id="PTHR43741">
    <property type="entry name" value="FMN-DEPENDENT NADH-AZOREDUCTASE 1"/>
    <property type="match status" value="1"/>
</dbReference>
<feature type="binding site" evidence="6">
    <location>
        <position position="16"/>
    </location>
    <ligand>
        <name>FMN</name>
        <dbReference type="ChEBI" id="CHEBI:58210"/>
    </ligand>
</feature>
<dbReference type="Proteomes" id="UP000239007">
    <property type="component" value="Unassembled WGS sequence"/>
</dbReference>
<dbReference type="HAMAP" id="MF_01216">
    <property type="entry name" value="Azoreductase_type1"/>
    <property type="match status" value="1"/>
</dbReference>
<evidence type="ECO:0000256" key="1">
    <source>
        <dbReference type="ARBA" id="ARBA00022630"/>
    </source>
</evidence>
<evidence type="ECO:0000313" key="9">
    <source>
        <dbReference type="Proteomes" id="UP000239007"/>
    </source>
</evidence>
<dbReference type="GO" id="GO:0009055">
    <property type="term" value="F:electron transfer activity"/>
    <property type="evidence" value="ECO:0007669"/>
    <property type="project" value="UniProtKB-UniRule"/>
</dbReference>
<dbReference type="GO" id="GO:0010181">
    <property type="term" value="F:FMN binding"/>
    <property type="evidence" value="ECO:0007669"/>
    <property type="project" value="UniProtKB-UniRule"/>
</dbReference>
<proteinExistence type="inferred from homology"/>
<dbReference type="EMBL" id="MSCH01000003">
    <property type="protein sequence ID" value="PQJ52580.1"/>
    <property type="molecule type" value="Genomic_DNA"/>
</dbReference>
<evidence type="ECO:0000256" key="5">
    <source>
        <dbReference type="ARBA" id="ARBA00048542"/>
    </source>
</evidence>
<comment type="similarity">
    <text evidence="6">Belongs to the azoreductase type 1 family.</text>
</comment>
<dbReference type="InterPro" id="IPR023048">
    <property type="entry name" value="NADH:quinone_OxRdtase_FMN_depd"/>
</dbReference>
<dbReference type="InterPro" id="IPR003680">
    <property type="entry name" value="Flavodoxin_fold"/>
</dbReference>
<dbReference type="InterPro" id="IPR050104">
    <property type="entry name" value="FMN-dep_NADH:Q_OxRdtase_AzoR1"/>
</dbReference>
<gene>
    <name evidence="6" type="primary">azoR</name>
    <name evidence="8" type="ORF">BTO11_02220</name>
</gene>
<reference evidence="8 9" key="1">
    <citation type="submission" date="2016-12" db="EMBL/GenBank/DDBJ databases">
        <title>Diversity of luminous bacteria.</title>
        <authorList>
            <person name="Yoshizawa S."/>
            <person name="Kogure K."/>
        </authorList>
    </citation>
    <scope>NUCLEOTIDE SEQUENCE [LARGE SCALE GENOMIC DNA]</scope>
    <source>
        <strain evidence="8 9">SA4-48</strain>
    </source>
</reference>
<dbReference type="Pfam" id="PF02525">
    <property type="entry name" value="Flavodoxin_2"/>
    <property type="match status" value="1"/>
</dbReference>
<sequence length="208" mass="22519">MSAASEINNVLLVNSSINGKLGNSNILSHEFVTRLKGKAKTQVNLVSRDLSQDALPHLTQAEMGAWMTPANERTDGQSQLADISDSLVAELQNTDTLVIGMPMYNFGIPSTFKAWIDRIARAGITFKYTEQGPVGLLEGKKAIIVAARGGMYQGTPKDSQTQYLKDVLAFIGITDVQFIYAEGLAMPAKEENILGAKQAMDVVLESLI</sequence>
<comment type="subunit">
    <text evidence="6">Homodimer.</text>
</comment>
<keyword evidence="2 6" id="KW-0288">FMN</keyword>
<keyword evidence="3 6" id="KW-0560">Oxidoreductase</keyword>
<dbReference type="EC" id="1.7.1.17" evidence="6"/>
<evidence type="ECO:0000259" key="7">
    <source>
        <dbReference type="Pfam" id="PF02525"/>
    </source>
</evidence>
<evidence type="ECO:0000313" key="8">
    <source>
        <dbReference type="EMBL" id="PQJ52580.1"/>
    </source>
</evidence>
<dbReference type="AlphaFoldDB" id="A0A2S7UTH9"/>